<evidence type="ECO:0000313" key="1">
    <source>
        <dbReference type="EMBL" id="JAD91152.1"/>
    </source>
</evidence>
<sequence length="131" mass="14519">MDKVPPPSGQVASSYFAPHWWLLREFRAAGAGEAKAQGIHTDPVGVADSSLHPSLQLEPMASTAECLADARLRIQWWWVCWFCKVHHCIEHPAVLPYVACADAVGASLLVLRVFLFELGQHLHYCCTLAHC</sequence>
<reference evidence="1" key="2">
    <citation type="journal article" date="2015" name="Data Brief">
        <title>Shoot transcriptome of the giant reed, Arundo donax.</title>
        <authorList>
            <person name="Barrero R.A."/>
            <person name="Guerrero F.D."/>
            <person name="Moolhuijzen P."/>
            <person name="Goolsby J.A."/>
            <person name="Tidwell J."/>
            <person name="Bellgard S.E."/>
            <person name="Bellgard M.I."/>
        </authorList>
    </citation>
    <scope>NUCLEOTIDE SEQUENCE</scope>
    <source>
        <tissue evidence="1">Shoot tissue taken approximately 20 cm above the soil surface</tissue>
    </source>
</reference>
<name>A0A0A9E5C1_ARUDO</name>
<proteinExistence type="predicted"/>
<protein>
    <submittedName>
        <fullName evidence="1">Uncharacterized protein</fullName>
    </submittedName>
</protein>
<dbReference type="EMBL" id="GBRH01206743">
    <property type="protein sequence ID" value="JAD91152.1"/>
    <property type="molecule type" value="Transcribed_RNA"/>
</dbReference>
<organism evidence="1">
    <name type="scientific">Arundo donax</name>
    <name type="common">Giant reed</name>
    <name type="synonym">Donax arundinaceus</name>
    <dbReference type="NCBI Taxonomy" id="35708"/>
    <lineage>
        <taxon>Eukaryota</taxon>
        <taxon>Viridiplantae</taxon>
        <taxon>Streptophyta</taxon>
        <taxon>Embryophyta</taxon>
        <taxon>Tracheophyta</taxon>
        <taxon>Spermatophyta</taxon>
        <taxon>Magnoliopsida</taxon>
        <taxon>Liliopsida</taxon>
        <taxon>Poales</taxon>
        <taxon>Poaceae</taxon>
        <taxon>PACMAD clade</taxon>
        <taxon>Arundinoideae</taxon>
        <taxon>Arundineae</taxon>
        <taxon>Arundo</taxon>
    </lineage>
</organism>
<accession>A0A0A9E5C1</accession>
<reference evidence="1" key="1">
    <citation type="submission" date="2014-09" db="EMBL/GenBank/DDBJ databases">
        <authorList>
            <person name="Magalhaes I.L.F."/>
            <person name="Oliveira U."/>
            <person name="Santos F.R."/>
            <person name="Vidigal T.H.D.A."/>
            <person name="Brescovit A.D."/>
            <person name="Santos A.J."/>
        </authorList>
    </citation>
    <scope>NUCLEOTIDE SEQUENCE</scope>
    <source>
        <tissue evidence="1">Shoot tissue taken approximately 20 cm above the soil surface</tissue>
    </source>
</reference>
<dbReference type="AlphaFoldDB" id="A0A0A9E5C1"/>